<evidence type="ECO:0000259" key="7">
    <source>
        <dbReference type="Pfam" id="PF25467"/>
    </source>
</evidence>
<dbReference type="Pfam" id="PF16575">
    <property type="entry name" value="CLP1_P"/>
    <property type="match status" value="1"/>
</dbReference>
<evidence type="ECO:0000259" key="6">
    <source>
        <dbReference type="Pfam" id="PF16575"/>
    </source>
</evidence>
<dbReference type="GO" id="GO:0005730">
    <property type="term" value="C:nucleolus"/>
    <property type="evidence" value="ECO:0007669"/>
    <property type="project" value="UniProtKB-SubCell"/>
</dbReference>
<reference evidence="8 9" key="1">
    <citation type="submission" date="2024-02" db="EMBL/GenBank/DDBJ databases">
        <title>High-quality chromosome-scale genome assembly of Pensacola bahiagrass (Paspalum notatum Flugge var. saurae).</title>
        <authorList>
            <person name="Vega J.M."/>
            <person name="Podio M."/>
            <person name="Orjuela J."/>
            <person name="Siena L.A."/>
            <person name="Pessino S.C."/>
            <person name="Combes M.C."/>
            <person name="Mariac C."/>
            <person name="Albertini E."/>
            <person name="Pupilli F."/>
            <person name="Ortiz J.P.A."/>
            <person name="Leblanc O."/>
        </authorList>
    </citation>
    <scope>NUCLEOTIDE SEQUENCE [LARGE SCALE GENOMIC DNA]</scope>
    <source>
        <strain evidence="8">R1</strain>
        <tissue evidence="8">Leaf</tissue>
    </source>
</reference>
<dbReference type="InterPro" id="IPR032319">
    <property type="entry name" value="CLP1_P"/>
</dbReference>
<keyword evidence="9" id="KW-1185">Reference proteome</keyword>
<comment type="subcellular location">
    <subcellularLocation>
        <location evidence="1">Nucleus</location>
        <location evidence="1">Nucleolus</location>
    </subcellularLocation>
</comment>
<feature type="region of interest" description="Disordered" evidence="5">
    <location>
        <begin position="1"/>
        <end position="22"/>
    </location>
</feature>
<protein>
    <submittedName>
        <fullName evidence="8">Uncharacterized protein</fullName>
    </submittedName>
</protein>
<dbReference type="GO" id="GO:0000448">
    <property type="term" value="P:cleavage in ITS2 between 5.8S rRNA and LSU-rRNA of tricistronic rRNA transcript (SSU-rRNA, 5.8S rRNA, LSU-rRNA)"/>
    <property type="evidence" value="ECO:0007669"/>
    <property type="project" value="TreeGrafter"/>
</dbReference>
<keyword evidence="4" id="KW-0067">ATP-binding</keyword>
<evidence type="ECO:0000256" key="1">
    <source>
        <dbReference type="ARBA" id="ARBA00004604"/>
    </source>
</evidence>
<dbReference type="EMBL" id="CP144748">
    <property type="protein sequence ID" value="WVZ72604.1"/>
    <property type="molecule type" value="Genomic_DNA"/>
</dbReference>
<accession>A0AAQ3TGS3</accession>
<dbReference type="InterPro" id="IPR027417">
    <property type="entry name" value="P-loop_NTPase"/>
</dbReference>
<evidence type="ECO:0000256" key="2">
    <source>
        <dbReference type="ARBA" id="ARBA00022552"/>
    </source>
</evidence>
<evidence type="ECO:0000256" key="5">
    <source>
        <dbReference type="SAM" id="MobiDB-lite"/>
    </source>
</evidence>
<organism evidence="8 9">
    <name type="scientific">Paspalum notatum var. saurae</name>
    <dbReference type="NCBI Taxonomy" id="547442"/>
    <lineage>
        <taxon>Eukaryota</taxon>
        <taxon>Viridiplantae</taxon>
        <taxon>Streptophyta</taxon>
        <taxon>Embryophyta</taxon>
        <taxon>Tracheophyta</taxon>
        <taxon>Spermatophyta</taxon>
        <taxon>Magnoliopsida</taxon>
        <taxon>Liliopsida</taxon>
        <taxon>Poales</taxon>
        <taxon>Poaceae</taxon>
        <taxon>PACMAD clade</taxon>
        <taxon>Panicoideae</taxon>
        <taxon>Andropogonodae</taxon>
        <taxon>Paspaleae</taxon>
        <taxon>Paspalinae</taxon>
        <taxon>Paspalum</taxon>
    </lineage>
</organism>
<keyword evidence="2" id="KW-0698">rRNA processing</keyword>
<keyword evidence="3" id="KW-0547">Nucleotide-binding</keyword>
<gene>
    <name evidence="8" type="ORF">U9M48_021037</name>
</gene>
<dbReference type="InterPro" id="IPR045116">
    <property type="entry name" value="Clp1/Grc3"/>
</dbReference>
<dbReference type="PANTHER" id="PTHR12755:SF20">
    <property type="entry name" value="OS01G0184000 PROTEIN"/>
    <property type="match status" value="1"/>
</dbReference>
<feature type="domain" description="NOL9 C-terminal" evidence="7">
    <location>
        <begin position="266"/>
        <end position="357"/>
    </location>
</feature>
<dbReference type="AlphaFoldDB" id="A0AAQ3TGS3"/>
<evidence type="ECO:0000256" key="3">
    <source>
        <dbReference type="ARBA" id="ARBA00022741"/>
    </source>
</evidence>
<evidence type="ECO:0000313" key="9">
    <source>
        <dbReference type="Proteomes" id="UP001341281"/>
    </source>
</evidence>
<evidence type="ECO:0000313" key="8">
    <source>
        <dbReference type="EMBL" id="WVZ72604.1"/>
    </source>
</evidence>
<dbReference type="Pfam" id="PF25467">
    <property type="entry name" value="NOL9_C"/>
    <property type="match status" value="1"/>
</dbReference>
<name>A0AAQ3TGS3_PASNO</name>
<dbReference type="SUPFAM" id="SSF52540">
    <property type="entry name" value="P-loop containing nucleoside triphosphate hydrolases"/>
    <property type="match status" value="2"/>
</dbReference>
<dbReference type="GO" id="GO:0005524">
    <property type="term" value="F:ATP binding"/>
    <property type="evidence" value="ECO:0007669"/>
    <property type="project" value="UniProtKB-KW"/>
</dbReference>
<dbReference type="Proteomes" id="UP001341281">
    <property type="component" value="Chromosome 04"/>
</dbReference>
<dbReference type="Gene3D" id="3.40.50.300">
    <property type="entry name" value="P-loop containing nucleotide triphosphate hydrolases"/>
    <property type="match status" value="1"/>
</dbReference>
<dbReference type="FunFam" id="3.40.50.300:FF:001377">
    <property type="entry name" value="Nucleolar protein 9"/>
    <property type="match status" value="1"/>
</dbReference>
<proteinExistence type="predicted"/>
<sequence>MAGARATPTRTPPRPSSPAVSAEAVVPQDWASAVSLVSSDPNPPVVLVCGPKNSGKSTFSRVLLNALLPRYGKVAYLDTDLGQPEFGPPGCLSLHVVDEAIEDLLNPTLREAERCYFFGDVSSKRDPEAYLNCLFHLYDHFVGKYRCDENEMLPLIVNTPGWVKGAGFDMLVEMLRYICPTIVVQIRITVQSKNLPDGVFWLDAGQTGPKMINTNAAFHDASNRSLLIQKDSCGMRERQLVEYWKQCFPSNISVSTYKELAYALASLPPYQVPFSDVTVVHLHCEVPAREIWRSLNATIVGLAVSSASDADRSIPCVGLGIVRGVDVQKGLLYIITPVPLHRLQSVNLLQQGLIEIPTSLLQVRGCVSPYMSTNVLHKISERDLYAG</sequence>
<feature type="domain" description="Clp1 P-loop" evidence="6">
    <location>
        <begin position="50"/>
        <end position="187"/>
    </location>
</feature>
<dbReference type="GO" id="GO:0051731">
    <property type="term" value="F:polynucleotide 5'-hydroxyl-kinase activity"/>
    <property type="evidence" value="ECO:0007669"/>
    <property type="project" value="InterPro"/>
</dbReference>
<dbReference type="InterPro" id="IPR057570">
    <property type="entry name" value="NOL9_C"/>
</dbReference>
<evidence type="ECO:0000256" key="4">
    <source>
        <dbReference type="ARBA" id="ARBA00022840"/>
    </source>
</evidence>
<dbReference type="PANTHER" id="PTHR12755">
    <property type="entry name" value="CLEAVAGE/POLYADENYLATION FACTOR IA SUBUNIT CLP1P"/>
    <property type="match status" value="1"/>
</dbReference>